<dbReference type="OrthoDB" id="5058443at2759"/>
<proteinExistence type="predicted"/>
<organism evidence="1 2">
    <name type="scientific">Gibberella zeae</name>
    <name type="common">Wheat head blight fungus</name>
    <name type="synonym">Fusarium graminearum</name>
    <dbReference type="NCBI Taxonomy" id="5518"/>
    <lineage>
        <taxon>Eukaryota</taxon>
        <taxon>Fungi</taxon>
        <taxon>Dikarya</taxon>
        <taxon>Ascomycota</taxon>
        <taxon>Pezizomycotina</taxon>
        <taxon>Sordariomycetes</taxon>
        <taxon>Hypocreomycetidae</taxon>
        <taxon>Hypocreales</taxon>
        <taxon>Nectriaceae</taxon>
        <taxon>Fusarium</taxon>
    </lineage>
</organism>
<dbReference type="AlphaFoldDB" id="A0A2H3HJV9"/>
<name>A0A2H3HJV9_GIBZA</name>
<sequence>MCHTSAYFVRCSTCKQDLDHKLVVDAKCKNKIHGRINCSIIYPVNMNVEWVNMTHCLVCYAKRDMLNTRMQATIDADAQEAIDNPTKSDSTDIMIGNQLQNDIDSVVEMEKPERIANWLQGHPDLLLDEVYDHDEDLVVEGEIVPVVRGRGGRGRGRGARGRGRGRN</sequence>
<comment type="caution">
    <text evidence="1">The sequence shown here is derived from an EMBL/GenBank/DDBJ whole genome shotgun (WGS) entry which is preliminary data.</text>
</comment>
<evidence type="ECO:0000313" key="2">
    <source>
        <dbReference type="Proteomes" id="UP000746612"/>
    </source>
</evidence>
<protein>
    <submittedName>
        <fullName evidence="1">Uncharacterized protein</fullName>
    </submittedName>
</protein>
<dbReference type="Proteomes" id="UP000746612">
    <property type="component" value="Unassembled WGS sequence"/>
</dbReference>
<gene>
    <name evidence="1" type="ORF">MDCFG202_LOCUS341955</name>
</gene>
<accession>A0A2H3HJV9</accession>
<dbReference type="EMBL" id="CAJPIJ010000149">
    <property type="protein sequence ID" value="CAG1991566.1"/>
    <property type="molecule type" value="Genomic_DNA"/>
</dbReference>
<evidence type="ECO:0000313" key="1">
    <source>
        <dbReference type="EMBL" id="CAG1991566.1"/>
    </source>
</evidence>
<reference evidence="1" key="1">
    <citation type="submission" date="2021-03" db="EMBL/GenBank/DDBJ databases">
        <authorList>
            <person name="Alouane T."/>
            <person name="Langin T."/>
            <person name="Bonhomme L."/>
        </authorList>
    </citation>
    <scope>NUCLEOTIDE SEQUENCE</scope>
    <source>
        <strain evidence="1">MDC_Fg202</strain>
    </source>
</reference>